<dbReference type="Proteomes" id="UP000002358">
    <property type="component" value="Chromosome 1"/>
</dbReference>
<dbReference type="PROSITE" id="PS50092">
    <property type="entry name" value="TSP1"/>
    <property type="match status" value="1"/>
</dbReference>
<feature type="region of interest" description="Disordered" evidence="1">
    <location>
        <begin position="484"/>
        <end position="505"/>
    </location>
</feature>
<protein>
    <submittedName>
        <fullName evidence="3">Uncharacterized protein</fullName>
    </submittedName>
</protein>
<dbReference type="InterPro" id="IPR000884">
    <property type="entry name" value="TSP1_rpt"/>
</dbReference>
<dbReference type="AlphaFoldDB" id="A0A7M7LVA0"/>
<dbReference type="SUPFAM" id="SSF82895">
    <property type="entry name" value="TSP-1 type 1 repeat"/>
    <property type="match status" value="1"/>
</dbReference>
<reference evidence="3" key="1">
    <citation type="submission" date="2021-01" db="UniProtKB">
        <authorList>
            <consortium name="EnsemblMetazoa"/>
        </authorList>
    </citation>
    <scope>IDENTIFICATION</scope>
</reference>
<feature type="region of interest" description="Disordered" evidence="1">
    <location>
        <begin position="168"/>
        <end position="187"/>
    </location>
</feature>
<accession>A0A7M7LVA0</accession>
<feature type="compositionally biased region" description="Basic and acidic residues" evidence="1">
    <location>
        <begin position="215"/>
        <end position="224"/>
    </location>
</feature>
<dbReference type="Pfam" id="PF00090">
    <property type="entry name" value="TSP_1"/>
    <property type="match status" value="1"/>
</dbReference>
<evidence type="ECO:0000313" key="3">
    <source>
        <dbReference type="EnsemblMetazoa" id="XP_008216089"/>
    </source>
</evidence>
<evidence type="ECO:0000313" key="4">
    <source>
        <dbReference type="Proteomes" id="UP000002358"/>
    </source>
</evidence>
<dbReference type="OrthoDB" id="5989160at2759"/>
<proteinExistence type="predicted"/>
<keyword evidence="4" id="KW-1185">Reference proteome</keyword>
<organism evidence="3 4">
    <name type="scientific">Nasonia vitripennis</name>
    <name type="common">Parasitic wasp</name>
    <dbReference type="NCBI Taxonomy" id="7425"/>
    <lineage>
        <taxon>Eukaryota</taxon>
        <taxon>Metazoa</taxon>
        <taxon>Ecdysozoa</taxon>
        <taxon>Arthropoda</taxon>
        <taxon>Hexapoda</taxon>
        <taxon>Insecta</taxon>
        <taxon>Pterygota</taxon>
        <taxon>Neoptera</taxon>
        <taxon>Endopterygota</taxon>
        <taxon>Hymenoptera</taxon>
        <taxon>Apocrita</taxon>
        <taxon>Proctotrupomorpha</taxon>
        <taxon>Chalcidoidea</taxon>
        <taxon>Pteromalidae</taxon>
        <taxon>Pteromalinae</taxon>
        <taxon>Nasonia</taxon>
    </lineage>
</organism>
<name>A0A7M7LVA0_NASVI</name>
<dbReference type="KEGG" id="nvi:103317886"/>
<feature type="compositionally biased region" description="Low complexity" evidence="1">
    <location>
        <begin position="327"/>
        <end position="339"/>
    </location>
</feature>
<feature type="compositionally biased region" description="Polar residues" evidence="1">
    <location>
        <begin position="427"/>
        <end position="437"/>
    </location>
</feature>
<feature type="compositionally biased region" description="Acidic residues" evidence="1">
    <location>
        <begin position="243"/>
        <end position="266"/>
    </location>
</feature>
<feature type="region of interest" description="Disordered" evidence="1">
    <location>
        <begin position="210"/>
        <end position="463"/>
    </location>
</feature>
<dbReference type="InParanoid" id="A0A7M7LVA0"/>
<dbReference type="Gene3D" id="2.20.100.10">
    <property type="entry name" value="Thrombospondin type-1 (TSP1) repeat"/>
    <property type="match status" value="1"/>
</dbReference>
<sequence length="643" mass="72917">MPARLRCCCYSIAIAWMTIIATSHALVPSEDLRSFVVEKNRRTIGSLFVADASSGAQNVARVERRRRGLRNSSGFFLDRIATTAASKYSASGENSEAKKKSLLRMTSPEIFQDSDSLFDSDSNAPHVRVKRIANSIDTLARSSEKSTFSYRDRRRNPQKIFKRFAIQETNPADENEAEYSNFDEGNVDFPGNAFLGDEISRKRNHLEDVYPEVTDLPKTEESRAKRSNVANRRKRDRQHRDEENEEEYDDVDCVDDEDFYYDDEIEDRQTDSRSKNYEEEEEEKEQKMKKRTSASSASESKSNSDRLSESGRNSKVVDDEEQLAALKGKSSADSSTSSKKSYKDTQTKEKTKPKKKPTEIKSKDDQKKRANGRKGKTKSESKQSKNKAKPKPTDKKKDKKRAKPTSKSKSSQKVEKSTAPAVHRVTTESIANVNSNEDGNDKCAEEEEDNAGEDRGDKERLKRNKSILVKAVPQEGSVKELQIFQRADNSKKKTDKSDKKTTVAPNKVQSEATLGKSDKYIGEVKDLLGRLIVKIDDLHNLVSEMRSTKVNRQELVDEKITRSNFPVDRRRPRPCSFRRSSSSSSVLWSPWTRWSSCSVSCGRGSQTRDRRCLGGCDHQLNIESQTRVCHLSECPPAKFLGIF</sequence>
<feature type="chain" id="PRO_5029483504" evidence="2">
    <location>
        <begin position="26"/>
        <end position="643"/>
    </location>
</feature>
<feature type="compositionally biased region" description="Basic and acidic residues" evidence="1">
    <location>
        <begin position="267"/>
        <end position="277"/>
    </location>
</feature>
<evidence type="ECO:0000256" key="2">
    <source>
        <dbReference type="SAM" id="SignalP"/>
    </source>
</evidence>
<dbReference type="RefSeq" id="XP_008216089.1">
    <property type="nucleotide sequence ID" value="XM_008217867.3"/>
</dbReference>
<dbReference type="EnsemblMetazoa" id="XM_008217867">
    <property type="protein sequence ID" value="XP_008216089"/>
    <property type="gene ID" value="LOC103317886"/>
</dbReference>
<feature type="compositionally biased region" description="Basic and acidic residues" evidence="1">
    <location>
        <begin position="488"/>
        <end position="501"/>
    </location>
</feature>
<evidence type="ECO:0000256" key="1">
    <source>
        <dbReference type="SAM" id="MobiDB-lite"/>
    </source>
</evidence>
<dbReference type="SMART" id="SM00209">
    <property type="entry name" value="TSP1"/>
    <property type="match status" value="1"/>
</dbReference>
<dbReference type="SMR" id="A0A7M7LVA0"/>
<feature type="signal peptide" evidence="2">
    <location>
        <begin position="1"/>
        <end position="25"/>
    </location>
</feature>
<feature type="compositionally biased region" description="Basic residues" evidence="1">
    <location>
        <begin position="397"/>
        <end position="406"/>
    </location>
</feature>
<dbReference type="InterPro" id="IPR036383">
    <property type="entry name" value="TSP1_rpt_sf"/>
</dbReference>
<dbReference type="GeneID" id="103317886"/>
<feature type="compositionally biased region" description="Basic and acidic residues" evidence="1">
    <location>
        <begin position="341"/>
        <end position="368"/>
    </location>
</feature>
<keyword evidence="2" id="KW-0732">Signal</keyword>